<evidence type="ECO:0000313" key="5">
    <source>
        <dbReference type="EMBL" id="KAG6492658.1"/>
    </source>
</evidence>
<protein>
    <recommendedName>
        <fullName evidence="2">FAD-dependent oxidoreductase domain-containing protein 1</fullName>
    </recommendedName>
</protein>
<evidence type="ECO:0000256" key="1">
    <source>
        <dbReference type="ARBA" id="ARBA00023002"/>
    </source>
</evidence>
<dbReference type="Gene3D" id="3.50.50.60">
    <property type="entry name" value="FAD/NAD(P)-binding domain"/>
    <property type="match status" value="1"/>
</dbReference>
<evidence type="ECO:0000256" key="3">
    <source>
        <dbReference type="ARBA" id="ARBA00046185"/>
    </source>
</evidence>
<sequence>MAMMEPIARPSPNPNPSILFLRASSSVRRISSVAASRFPFDRWRSRPRFRAAPPRSADASLPKSEHDVVVVGAGIIGLTIARQILVASDLSVAVVDAAVPCSGATGAGQGYIWMANKTLGSETWELAARSKQLWEKLSESIRDQGKDPAQVLGWKKTGSLLVGRTQEEMHMLKKRVKQLNESGLRAEYLSTSSLQLKEPALKIGKEGGAAFVPDDCQLDASQTVAFIEEGNKQFLSHGRYAEFYNDPALSLVSSASAQIVGIQTSKRNLYAKRAVVIAAGTWSGTLMQNLLVQPNILPNIPVMPRKGYLIVLENFNKLHLNHGVMEVGYMNHHRSTSGAVENYQSLPSISMTATLDVKGNLLLGNSRNSAFGSSRQFVGFNRELDESIVQQILDRAGQFFPALNALSLDIKIGKRIRIGHRPYMPDGKPVIGPVPGFPNLFLAAGHEGSGLSLALGTAEMVTNMITGDSRTIDHKPYSVEGRFC</sequence>
<dbReference type="GO" id="GO:0016491">
    <property type="term" value="F:oxidoreductase activity"/>
    <property type="evidence" value="ECO:0007669"/>
    <property type="project" value="UniProtKB-KW"/>
</dbReference>
<keyword evidence="1" id="KW-0560">Oxidoreductase</keyword>
<proteinExistence type="predicted"/>
<name>A0A8J5FNA5_ZINOF</name>
<dbReference type="AlphaFoldDB" id="A0A8J5FNA5"/>
<gene>
    <name evidence="5" type="ORF">ZIOFF_047623</name>
</gene>
<feature type="domain" description="FAD dependent oxidoreductase" evidence="4">
    <location>
        <begin position="67"/>
        <end position="463"/>
    </location>
</feature>
<accession>A0A8J5FNA5</accession>
<dbReference type="InterPro" id="IPR036188">
    <property type="entry name" value="FAD/NAD-bd_sf"/>
</dbReference>
<comment type="caution">
    <text evidence="5">The sequence shown here is derived from an EMBL/GenBank/DDBJ whole genome shotgun (WGS) entry which is preliminary data.</text>
</comment>
<evidence type="ECO:0000313" key="6">
    <source>
        <dbReference type="Proteomes" id="UP000734854"/>
    </source>
</evidence>
<keyword evidence="6" id="KW-1185">Reference proteome</keyword>
<dbReference type="PANTHER" id="PTHR13847">
    <property type="entry name" value="SARCOSINE DEHYDROGENASE-RELATED"/>
    <property type="match status" value="1"/>
</dbReference>
<dbReference type="PANTHER" id="PTHR13847:SF287">
    <property type="entry name" value="FAD-DEPENDENT OXIDOREDUCTASE DOMAIN-CONTAINING PROTEIN 1"/>
    <property type="match status" value="1"/>
</dbReference>
<dbReference type="EMBL" id="JACMSC010000013">
    <property type="protein sequence ID" value="KAG6492658.1"/>
    <property type="molecule type" value="Genomic_DNA"/>
</dbReference>
<dbReference type="Proteomes" id="UP000734854">
    <property type="component" value="Unassembled WGS sequence"/>
</dbReference>
<comment type="function">
    <text evidence="3">Required for the assembly of the mitochondrial membrane respiratory chain NADH dehydrogenase (Complex I). Involved in mid-late stages of complex I assembly.</text>
</comment>
<organism evidence="5 6">
    <name type="scientific">Zingiber officinale</name>
    <name type="common">Ginger</name>
    <name type="synonym">Amomum zingiber</name>
    <dbReference type="NCBI Taxonomy" id="94328"/>
    <lineage>
        <taxon>Eukaryota</taxon>
        <taxon>Viridiplantae</taxon>
        <taxon>Streptophyta</taxon>
        <taxon>Embryophyta</taxon>
        <taxon>Tracheophyta</taxon>
        <taxon>Spermatophyta</taxon>
        <taxon>Magnoliopsida</taxon>
        <taxon>Liliopsida</taxon>
        <taxon>Zingiberales</taxon>
        <taxon>Zingiberaceae</taxon>
        <taxon>Zingiber</taxon>
    </lineage>
</organism>
<dbReference type="GO" id="GO:0005737">
    <property type="term" value="C:cytoplasm"/>
    <property type="evidence" value="ECO:0007669"/>
    <property type="project" value="TreeGrafter"/>
</dbReference>
<evidence type="ECO:0000256" key="2">
    <source>
        <dbReference type="ARBA" id="ARBA00039785"/>
    </source>
</evidence>
<dbReference type="Pfam" id="PF01266">
    <property type="entry name" value="DAO"/>
    <property type="match status" value="1"/>
</dbReference>
<reference evidence="5 6" key="1">
    <citation type="submission" date="2020-08" db="EMBL/GenBank/DDBJ databases">
        <title>Plant Genome Project.</title>
        <authorList>
            <person name="Zhang R.-G."/>
        </authorList>
    </citation>
    <scope>NUCLEOTIDE SEQUENCE [LARGE SCALE GENOMIC DNA]</scope>
    <source>
        <tissue evidence="5">Rhizome</tissue>
    </source>
</reference>
<dbReference type="InterPro" id="IPR006076">
    <property type="entry name" value="FAD-dep_OxRdtase"/>
</dbReference>
<dbReference type="Gene3D" id="3.30.9.10">
    <property type="entry name" value="D-Amino Acid Oxidase, subunit A, domain 2"/>
    <property type="match status" value="1"/>
</dbReference>
<dbReference type="SUPFAM" id="SSF51905">
    <property type="entry name" value="FAD/NAD(P)-binding domain"/>
    <property type="match status" value="1"/>
</dbReference>
<evidence type="ECO:0000259" key="4">
    <source>
        <dbReference type="Pfam" id="PF01266"/>
    </source>
</evidence>